<dbReference type="CDD" id="cd00508">
    <property type="entry name" value="MopB_CT_Fdh-Nap-like"/>
    <property type="match status" value="1"/>
</dbReference>
<evidence type="ECO:0000313" key="11">
    <source>
        <dbReference type="EMBL" id="PXX41620.1"/>
    </source>
</evidence>
<dbReference type="FunFam" id="3.30.70.20:FF:000035">
    <property type="entry name" value="Iron hydrogenase 1"/>
    <property type="match status" value="1"/>
</dbReference>
<feature type="domain" description="4Fe-4S ferredoxin-type" evidence="9">
    <location>
        <begin position="176"/>
        <end position="205"/>
    </location>
</feature>
<dbReference type="Pfam" id="PF04879">
    <property type="entry name" value="Molybdop_Fe4S4"/>
    <property type="match status" value="1"/>
</dbReference>
<evidence type="ECO:0000256" key="2">
    <source>
        <dbReference type="ARBA" id="ARBA00022485"/>
    </source>
</evidence>
<dbReference type="InterPro" id="IPR036010">
    <property type="entry name" value="2Fe-2S_ferredoxin-like_sf"/>
</dbReference>
<dbReference type="GO" id="GO:0008863">
    <property type="term" value="F:formate dehydrogenase (NAD+) activity"/>
    <property type="evidence" value="ECO:0007669"/>
    <property type="project" value="InterPro"/>
</dbReference>
<feature type="domain" description="4Fe-4S Mo/W bis-MGD-type" evidence="10">
    <location>
        <begin position="210"/>
        <end position="265"/>
    </location>
</feature>
<dbReference type="SUPFAM" id="SSF54862">
    <property type="entry name" value="4Fe-4S ferredoxins"/>
    <property type="match status" value="1"/>
</dbReference>
<evidence type="ECO:0000256" key="5">
    <source>
        <dbReference type="ARBA" id="ARBA00023002"/>
    </source>
</evidence>
<dbReference type="GO" id="GO:0022904">
    <property type="term" value="P:respiratory electron transport chain"/>
    <property type="evidence" value="ECO:0007669"/>
    <property type="project" value="TreeGrafter"/>
</dbReference>
<dbReference type="InterPro" id="IPR054351">
    <property type="entry name" value="NADH_UbQ_OxRdtase_ferredoxin"/>
</dbReference>
<keyword evidence="5" id="KW-0560">Oxidoreductase</keyword>
<dbReference type="GO" id="GO:0003954">
    <property type="term" value="F:NADH dehydrogenase activity"/>
    <property type="evidence" value="ECO:0007669"/>
    <property type="project" value="TreeGrafter"/>
</dbReference>
<organism evidence="11 12">
    <name type="scientific">Undibacterium pigrum</name>
    <dbReference type="NCBI Taxonomy" id="401470"/>
    <lineage>
        <taxon>Bacteria</taxon>
        <taxon>Pseudomonadati</taxon>
        <taxon>Pseudomonadota</taxon>
        <taxon>Betaproteobacteria</taxon>
        <taxon>Burkholderiales</taxon>
        <taxon>Oxalobacteraceae</taxon>
        <taxon>Undibacterium</taxon>
    </lineage>
</organism>
<dbReference type="Gene3D" id="2.40.40.20">
    <property type="match status" value="1"/>
</dbReference>
<dbReference type="PIRSF" id="PIRSF036643">
    <property type="entry name" value="FDH_alpha"/>
    <property type="match status" value="1"/>
</dbReference>
<evidence type="ECO:0000256" key="3">
    <source>
        <dbReference type="ARBA" id="ARBA00022723"/>
    </source>
</evidence>
<dbReference type="RefSeq" id="WP_110256841.1">
    <property type="nucleotide sequence ID" value="NZ_QJKB01000007.1"/>
</dbReference>
<dbReference type="GO" id="GO:0016020">
    <property type="term" value="C:membrane"/>
    <property type="evidence" value="ECO:0007669"/>
    <property type="project" value="TreeGrafter"/>
</dbReference>
<keyword evidence="12" id="KW-1185">Reference proteome</keyword>
<keyword evidence="4" id="KW-0677">Repeat</keyword>
<reference evidence="11 12" key="1">
    <citation type="submission" date="2018-05" db="EMBL/GenBank/DDBJ databases">
        <title>Genomic Encyclopedia of Type Strains, Phase IV (KMG-IV): sequencing the most valuable type-strain genomes for metagenomic binning, comparative biology and taxonomic classification.</title>
        <authorList>
            <person name="Goeker M."/>
        </authorList>
    </citation>
    <scope>NUCLEOTIDE SEQUENCE [LARGE SCALE GENOMIC DNA]</scope>
    <source>
        <strain evidence="11 12">DSM 19792</strain>
    </source>
</reference>
<gene>
    <name evidence="11" type="ORF">DFR42_107272</name>
</gene>
<accession>A0A318J4Q9</accession>
<dbReference type="Pfam" id="PF13510">
    <property type="entry name" value="Fer2_4"/>
    <property type="match status" value="1"/>
</dbReference>
<dbReference type="InterPro" id="IPR017896">
    <property type="entry name" value="4Fe4S_Fe-S-bd"/>
</dbReference>
<proteinExistence type="inferred from homology"/>
<dbReference type="InterPro" id="IPR027467">
    <property type="entry name" value="MopterinOxRdtase_cofactor_BS"/>
</dbReference>
<dbReference type="Gene3D" id="3.40.50.740">
    <property type="match status" value="1"/>
</dbReference>
<dbReference type="InterPro" id="IPR006478">
    <property type="entry name" value="Formate_DH_asu"/>
</dbReference>
<evidence type="ECO:0000259" key="9">
    <source>
        <dbReference type="PROSITE" id="PS51379"/>
    </source>
</evidence>
<dbReference type="Pfam" id="PF22117">
    <property type="entry name" value="Fer4_Nqo3"/>
    <property type="match status" value="1"/>
</dbReference>
<dbReference type="SUPFAM" id="SSF53706">
    <property type="entry name" value="Formate dehydrogenase/DMSO reductase, domains 1-3"/>
    <property type="match status" value="1"/>
</dbReference>
<dbReference type="EMBL" id="QJKB01000007">
    <property type="protein sequence ID" value="PXX41620.1"/>
    <property type="molecule type" value="Genomic_DNA"/>
</dbReference>
<dbReference type="PANTHER" id="PTHR43105">
    <property type="entry name" value="RESPIRATORY NITRATE REDUCTASE"/>
    <property type="match status" value="1"/>
</dbReference>
<dbReference type="PROSITE" id="PS51379">
    <property type="entry name" value="4FE4S_FER_2"/>
    <property type="match status" value="2"/>
</dbReference>
<dbReference type="InterPro" id="IPR009010">
    <property type="entry name" value="Asp_de-COase-like_dom_sf"/>
</dbReference>
<dbReference type="PROSITE" id="PS00551">
    <property type="entry name" value="MOLYBDOPTERIN_PROK_1"/>
    <property type="match status" value="1"/>
</dbReference>
<dbReference type="Gene3D" id="2.20.25.90">
    <property type="entry name" value="ADC-like domains"/>
    <property type="match status" value="1"/>
</dbReference>
<dbReference type="SMART" id="SM00926">
    <property type="entry name" value="Molybdop_Fe4S4"/>
    <property type="match status" value="1"/>
</dbReference>
<dbReference type="GO" id="GO:0043546">
    <property type="term" value="F:molybdopterin cofactor binding"/>
    <property type="evidence" value="ECO:0007669"/>
    <property type="project" value="InterPro"/>
</dbReference>
<dbReference type="CDD" id="cd00207">
    <property type="entry name" value="fer2"/>
    <property type="match status" value="1"/>
</dbReference>
<sequence>MPHISINGQACTLAEGSSLLQALRDNGCQPPHPCHDDRLKPIGACRLCLVEVEGQARPVPSCATAVTEGMVVHTATARLQSLLHTNLSLLADGYPAKAVHEQAEHPFHQLLVKHEVNAGSNHQSPIFKDDSHPYLGIDMDRCIHCQRCVRICDEVQGQFVWKVWGKGEQTHIAPADGKSLLSSGCVSCGACVDTCPTGAIFDKRSTGPVDQWTKTTCVYCGVGCQMEVGSHDNKVVAIRPTDSPVNHGHLCVKGRYAYDFTHAPDRITHPMLRRGSDWHAVSWEEALSFTASRLQELRNKYEADSLGVLSSARATNEENYLAQKFARVVLGTNNVDCCARVCHQPSAKALKTMLGTGAATNSFSDIEHTSLFMLCGCNPTENHPIVGARIKQAVRAGAGLIVIDPRRTELAACADIHLALRPGTNVLLFNAMAATLLEEGLQDDDYIAMRVDGLAGFSSFITAYAPEQVASQCGVTSGDIRRAARMYALAKPAMCFHGLGMTEHLQGTQGVMSLINLALLTGNLGKRGSGINPLRGQNNVQGSAQMGCEPASLTGAQNLADAKVRASFEQAWGTNLPTSAGLDLPAMLAAASSGKFKAMWVMGYDIAMSMPNASQTLAALAQLELVIVQDLFLNETAKAVGHVFFPAASVFEKDGSFMNADRRVQRVRQVVNSPGEAKPDWQIITELARHMGHEQGFKFDAPQAIWNEIRSVWPAGAGLSYQRLQNESLQWPCPATLDDNHPGTAILHQQGFGAGPKASLACIDYQPTAEVCDDDYPLLLTTGRELYHFNAGTMTYRSPNAVLKPTDTLDISPADARLLGLAQGQSARISSRYGTAVLPVNITDKMQVGQLFCSFHRADLNVNALTSPYCDNLVHAPEYKVTAVKVKGLTAE</sequence>
<evidence type="ECO:0000259" key="10">
    <source>
        <dbReference type="PROSITE" id="PS51669"/>
    </source>
</evidence>
<dbReference type="Pfam" id="PF01568">
    <property type="entry name" value="Molydop_binding"/>
    <property type="match status" value="1"/>
</dbReference>
<dbReference type="SUPFAM" id="SSF54292">
    <property type="entry name" value="2Fe-2S ferredoxin-like"/>
    <property type="match status" value="1"/>
</dbReference>
<dbReference type="GO" id="GO:0015942">
    <property type="term" value="P:formate metabolic process"/>
    <property type="evidence" value="ECO:0007669"/>
    <property type="project" value="InterPro"/>
</dbReference>
<keyword evidence="7" id="KW-0411">Iron-sulfur</keyword>
<dbReference type="InterPro" id="IPR006657">
    <property type="entry name" value="MoPterin_dinucl-bd_dom"/>
</dbReference>
<dbReference type="Pfam" id="PF00384">
    <property type="entry name" value="Molybdopterin"/>
    <property type="match status" value="1"/>
</dbReference>
<feature type="domain" description="4Fe-4S ferredoxin-type" evidence="9">
    <location>
        <begin position="133"/>
        <end position="162"/>
    </location>
</feature>
<evidence type="ECO:0000259" key="8">
    <source>
        <dbReference type="PROSITE" id="PS51085"/>
    </source>
</evidence>
<dbReference type="PROSITE" id="PS51669">
    <property type="entry name" value="4FE4S_MOW_BIS_MGD"/>
    <property type="match status" value="1"/>
</dbReference>
<keyword evidence="3" id="KW-0479">Metal-binding</keyword>
<dbReference type="OrthoDB" id="9810782at2"/>
<dbReference type="InterPro" id="IPR017900">
    <property type="entry name" value="4Fe4S_Fe_S_CS"/>
</dbReference>
<dbReference type="Gene3D" id="3.10.20.740">
    <property type="match status" value="1"/>
</dbReference>
<dbReference type="PROSITE" id="PS51085">
    <property type="entry name" value="2FE2S_FER_2"/>
    <property type="match status" value="1"/>
</dbReference>
<dbReference type="SUPFAM" id="SSF50692">
    <property type="entry name" value="ADC-like"/>
    <property type="match status" value="1"/>
</dbReference>
<name>A0A318J4Q9_9BURK</name>
<keyword evidence="2" id="KW-0004">4Fe-4S</keyword>
<dbReference type="Gene3D" id="3.30.70.20">
    <property type="match status" value="1"/>
</dbReference>
<dbReference type="AlphaFoldDB" id="A0A318J4Q9"/>
<comment type="caution">
    <text evidence="11">The sequence shown here is derived from an EMBL/GenBank/DDBJ whole genome shotgun (WGS) entry which is preliminary data.</text>
</comment>
<dbReference type="PANTHER" id="PTHR43105:SF14">
    <property type="entry name" value="FORMATE DEHYDROGENASE H"/>
    <property type="match status" value="1"/>
</dbReference>
<dbReference type="InterPro" id="IPR041924">
    <property type="entry name" value="Formate_Dh-H_N"/>
</dbReference>
<dbReference type="GO" id="GO:1990204">
    <property type="term" value="C:oxidoreductase complex"/>
    <property type="evidence" value="ECO:0007669"/>
    <property type="project" value="UniProtKB-ARBA"/>
</dbReference>
<dbReference type="InterPro" id="IPR006656">
    <property type="entry name" value="Mopterin_OxRdtase"/>
</dbReference>
<evidence type="ECO:0000256" key="4">
    <source>
        <dbReference type="ARBA" id="ARBA00022737"/>
    </source>
</evidence>
<dbReference type="GO" id="GO:0051539">
    <property type="term" value="F:4 iron, 4 sulfur cluster binding"/>
    <property type="evidence" value="ECO:0007669"/>
    <property type="project" value="UniProtKB-KW"/>
</dbReference>
<dbReference type="CDD" id="cd02753">
    <property type="entry name" value="MopB_Formate-Dh-H"/>
    <property type="match status" value="1"/>
</dbReference>
<dbReference type="Proteomes" id="UP000247792">
    <property type="component" value="Unassembled WGS sequence"/>
</dbReference>
<evidence type="ECO:0000256" key="6">
    <source>
        <dbReference type="ARBA" id="ARBA00023004"/>
    </source>
</evidence>
<dbReference type="NCBIfam" id="TIGR01591">
    <property type="entry name" value="Fdh-alpha"/>
    <property type="match status" value="1"/>
</dbReference>
<feature type="domain" description="2Fe-2S ferredoxin-type" evidence="8">
    <location>
        <begin position="2"/>
        <end position="78"/>
    </location>
</feature>
<dbReference type="GO" id="GO:0046872">
    <property type="term" value="F:metal ion binding"/>
    <property type="evidence" value="ECO:0007669"/>
    <property type="project" value="UniProtKB-KW"/>
</dbReference>
<evidence type="ECO:0000313" key="12">
    <source>
        <dbReference type="Proteomes" id="UP000247792"/>
    </source>
</evidence>
<keyword evidence="6" id="KW-0408">Iron</keyword>
<protein>
    <submittedName>
        <fullName evidence="11">Formate dehydrogenase major subunit</fullName>
    </submittedName>
</protein>
<dbReference type="InterPro" id="IPR050123">
    <property type="entry name" value="Prok_molybdopt-oxidoreductase"/>
</dbReference>
<dbReference type="InterPro" id="IPR001041">
    <property type="entry name" value="2Fe-2S_ferredoxin-type"/>
</dbReference>
<dbReference type="InterPro" id="IPR006963">
    <property type="entry name" value="Mopterin_OxRdtase_4Fe-4S_dom"/>
</dbReference>
<evidence type="ECO:0000256" key="1">
    <source>
        <dbReference type="ARBA" id="ARBA00007023"/>
    </source>
</evidence>
<comment type="similarity">
    <text evidence="1">In the C-terminal section; belongs to the prokaryotic molybdopterin-containing oxidoreductase family.</text>
</comment>
<dbReference type="PROSITE" id="PS00198">
    <property type="entry name" value="4FE4S_FER_1"/>
    <property type="match status" value="1"/>
</dbReference>
<dbReference type="Gene3D" id="3.40.228.10">
    <property type="entry name" value="Dimethylsulfoxide Reductase, domain 2"/>
    <property type="match status" value="1"/>
</dbReference>
<evidence type="ECO:0000256" key="7">
    <source>
        <dbReference type="ARBA" id="ARBA00023014"/>
    </source>
</evidence>